<sequence>MAIFNELRRIFKRQKFNVILLRHIIGLPAGPGDPIDVVRHILEKTPINIAEHFNFEMITRSQCVQGCRPVEVTREVRQSCHAMNAEVDMDMAAIVQSTIIRENGVCQQCQGNALLIRSMHGSETQKYAVVNMGQPANIVGLRGGVPTEFFGTTWKLIGYTRYIPNMEHYVSHIWNGEHFLFVNDHTISHEQMEMKDVNMLIFERSE</sequence>
<organism evidence="1 2">
    <name type="scientific">Caenorhabditis bovis</name>
    <dbReference type="NCBI Taxonomy" id="2654633"/>
    <lineage>
        <taxon>Eukaryota</taxon>
        <taxon>Metazoa</taxon>
        <taxon>Ecdysozoa</taxon>
        <taxon>Nematoda</taxon>
        <taxon>Chromadorea</taxon>
        <taxon>Rhabditida</taxon>
        <taxon>Rhabditina</taxon>
        <taxon>Rhabditomorpha</taxon>
        <taxon>Rhabditoidea</taxon>
        <taxon>Rhabditidae</taxon>
        <taxon>Peloderinae</taxon>
        <taxon>Caenorhabditis</taxon>
    </lineage>
</organism>
<name>A0A8S1FB27_9PELO</name>
<accession>A0A8S1FB27</accession>
<dbReference type="Proteomes" id="UP000494206">
    <property type="component" value="Unassembled WGS sequence"/>
</dbReference>
<gene>
    <name evidence="1" type="ORF">CBOVIS_LOCUS11088</name>
</gene>
<comment type="caution">
    <text evidence="1">The sequence shown here is derived from an EMBL/GenBank/DDBJ whole genome shotgun (WGS) entry which is preliminary data.</text>
</comment>
<proteinExistence type="predicted"/>
<protein>
    <submittedName>
        <fullName evidence="1">Uncharacterized protein</fullName>
    </submittedName>
</protein>
<evidence type="ECO:0000313" key="1">
    <source>
        <dbReference type="EMBL" id="CAB3409434.1"/>
    </source>
</evidence>
<evidence type="ECO:0000313" key="2">
    <source>
        <dbReference type="Proteomes" id="UP000494206"/>
    </source>
</evidence>
<reference evidence="1 2" key="1">
    <citation type="submission" date="2020-04" db="EMBL/GenBank/DDBJ databases">
        <authorList>
            <person name="Laetsch R D."/>
            <person name="Stevens L."/>
            <person name="Kumar S."/>
            <person name="Blaxter L. M."/>
        </authorList>
    </citation>
    <scope>NUCLEOTIDE SEQUENCE [LARGE SCALE GENOMIC DNA]</scope>
</reference>
<dbReference type="EMBL" id="CADEPM010000008">
    <property type="protein sequence ID" value="CAB3409434.1"/>
    <property type="molecule type" value="Genomic_DNA"/>
</dbReference>
<keyword evidence="2" id="KW-1185">Reference proteome</keyword>
<dbReference type="AlphaFoldDB" id="A0A8S1FB27"/>